<keyword evidence="2" id="KW-1133">Transmembrane helix</keyword>
<feature type="transmembrane region" description="Helical" evidence="2">
    <location>
        <begin position="37"/>
        <end position="62"/>
    </location>
</feature>
<name>A0A841FSC2_9ACTN</name>
<feature type="transmembrane region" description="Helical" evidence="2">
    <location>
        <begin position="100"/>
        <end position="120"/>
    </location>
</feature>
<organism evidence="3 4">
    <name type="scientific">Phytomonospora endophytica</name>
    <dbReference type="NCBI Taxonomy" id="714109"/>
    <lineage>
        <taxon>Bacteria</taxon>
        <taxon>Bacillati</taxon>
        <taxon>Actinomycetota</taxon>
        <taxon>Actinomycetes</taxon>
        <taxon>Micromonosporales</taxon>
        <taxon>Micromonosporaceae</taxon>
        <taxon>Phytomonospora</taxon>
    </lineage>
</organism>
<sequence>MSIQTSTRTPMVPTEQPRAAQAAPENRPVPDVRLRRLMGVCAWALCLAVCGLIVGLIDLILLLGGKTPGWFEPAIIVTGLVGLSLAIAAFPMTRAKQTPWILLASSTVVFIIGVVLTAQAS</sequence>
<proteinExistence type="predicted"/>
<keyword evidence="4" id="KW-1185">Reference proteome</keyword>
<reference evidence="3 4" key="1">
    <citation type="submission" date="2020-08" db="EMBL/GenBank/DDBJ databases">
        <title>Genomic Encyclopedia of Type Strains, Phase IV (KMG-IV): sequencing the most valuable type-strain genomes for metagenomic binning, comparative biology and taxonomic classification.</title>
        <authorList>
            <person name="Goeker M."/>
        </authorList>
    </citation>
    <scope>NUCLEOTIDE SEQUENCE [LARGE SCALE GENOMIC DNA]</scope>
    <source>
        <strain evidence="3 4">YIM 65646</strain>
    </source>
</reference>
<dbReference type="EMBL" id="JACHGT010000020">
    <property type="protein sequence ID" value="MBB6039165.1"/>
    <property type="molecule type" value="Genomic_DNA"/>
</dbReference>
<evidence type="ECO:0000313" key="3">
    <source>
        <dbReference type="EMBL" id="MBB6039165.1"/>
    </source>
</evidence>
<comment type="caution">
    <text evidence="3">The sequence shown here is derived from an EMBL/GenBank/DDBJ whole genome shotgun (WGS) entry which is preliminary data.</text>
</comment>
<evidence type="ECO:0000256" key="2">
    <source>
        <dbReference type="SAM" id="Phobius"/>
    </source>
</evidence>
<feature type="transmembrane region" description="Helical" evidence="2">
    <location>
        <begin position="74"/>
        <end position="93"/>
    </location>
</feature>
<keyword evidence="2" id="KW-0472">Membrane</keyword>
<dbReference type="RefSeq" id="WP_184792257.1">
    <property type="nucleotide sequence ID" value="NZ_BONT01000051.1"/>
</dbReference>
<feature type="region of interest" description="Disordered" evidence="1">
    <location>
        <begin position="1"/>
        <end position="26"/>
    </location>
</feature>
<gene>
    <name evidence="3" type="ORF">HNR73_007056</name>
</gene>
<protein>
    <submittedName>
        <fullName evidence="3">Putative RDD family membrane protein YckC</fullName>
    </submittedName>
</protein>
<dbReference type="Proteomes" id="UP000548476">
    <property type="component" value="Unassembled WGS sequence"/>
</dbReference>
<evidence type="ECO:0000313" key="4">
    <source>
        <dbReference type="Proteomes" id="UP000548476"/>
    </source>
</evidence>
<dbReference type="AlphaFoldDB" id="A0A841FSC2"/>
<evidence type="ECO:0000256" key="1">
    <source>
        <dbReference type="SAM" id="MobiDB-lite"/>
    </source>
</evidence>
<keyword evidence="2" id="KW-0812">Transmembrane</keyword>
<accession>A0A841FSC2</accession>